<proteinExistence type="predicted"/>
<evidence type="ECO:0000313" key="1">
    <source>
        <dbReference type="EMBL" id="ARU62000.1"/>
    </source>
</evidence>
<sequence>MKKMVVALAFAVVLSGCFDEELGLTEPQAAVTDSDGWTESPVFTAGNYRMRGIEGKVAFIDATMTSNGQKLMWHFWGDPQVLQGSFRVVAVSKEAGEQVEVYQGPLGGELNGATAHAPSLVKLPARGIWRLDVYVGENADTHYGSIVIHA</sequence>
<keyword evidence="2" id="KW-1185">Reference proteome</keyword>
<dbReference type="OrthoDB" id="2381403at2"/>
<evidence type="ECO:0000313" key="2">
    <source>
        <dbReference type="Proteomes" id="UP000195437"/>
    </source>
</evidence>
<dbReference type="KEGG" id="tum:CBW65_14050"/>
<reference evidence="2" key="1">
    <citation type="submission" date="2017-05" db="EMBL/GenBank/DDBJ databases">
        <authorList>
            <person name="Sung H."/>
        </authorList>
    </citation>
    <scope>NUCLEOTIDE SEQUENCE [LARGE SCALE GENOMIC DNA]</scope>
    <source>
        <strain evidence="2">AR23208</strain>
    </source>
</reference>
<protein>
    <recommendedName>
        <fullName evidence="3">DUF4871 domain-containing protein</fullName>
    </recommendedName>
</protein>
<dbReference type="EMBL" id="CP021434">
    <property type="protein sequence ID" value="ARU62000.1"/>
    <property type="molecule type" value="Genomic_DNA"/>
</dbReference>
<dbReference type="RefSeq" id="WP_087457366.1">
    <property type="nucleotide sequence ID" value="NZ_CP021434.1"/>
</dbReference>
<accession>A0A1Y0IP08</accession>
<dbReference type="InterPro" id="IPR032366">
    <property type="entry name" value="DUF4871"/>
</dbReference>
<dbReference type="Pfam" id="PF16167">
    <property type="entry name" value="DUF4871"/>
    <property type="match status" value="1"/>
</dbReference>
<name>A0A1Y0IP08_9BACL</name>
<dbReference type="AlphaFoldDB" id="A0A1Y0IP08"/>
<dbReference type="PROSITE" id="PS51257">
    <property type="entry name" value="PROKAR_LIPOPROTEIN"/>
    <property type="match status" value="1"/>
</dbReference>
<gene>
    <name evidence="1" type="ORF">CBW65_14050</name>
</gene>
<organism evidence="1 2">
    <name type="scientific">Tumebacillus avium</name>
    <dbReference type="NCBI Taxonomy" id="1903704"/>
    <lineage>
        <taxon>Bacteria</taxon>
        <taxon>Bacillati</taxon>
        <taxon>Bacillota</taxon>
        <taxon>Bacilli</taxon>
        <taxon>Bacillales</taxon>
        <taxon>Alicyclobacillaceae</taxon>
        <taxon>Tumebacillus</taxon>
    </lineage>
</organism>
<dbReference type="Gene3D" id="2.60.40.3830">
    <property type="match status" value="1"/>
</dbReference>
<dbReference type="Proteomes" id="UP000195437">
    <property type="component" value="Chromosome"/>
</dbReference>
<evidence type="ECO:0008006" key="3">
    <source>
        <dbReference type="Google" id="ProtNLM"/>
    </source>
</evidence>